<comment type="caution">
    <text evidence="1">The sequence shown here is derived from an EMBL/GenBank/DDBJ whole genome shotgun (WGS) entry which is preliminary data.</text>
</comment>
<dbReference type="AlphaFoldDB" id="F9WEU1"/>
<protein>
    <submittedName>
        <fullName evidence="1">WGS project CAEQ00000000 data, annotated contig 31</fullName>
    </submittedName>
</protein>
<organism evidence="1 2">
    <name type="scientific">Trypanosoma congolense (strain IL3000)</name>
    <dbReference type="NCBI Taxonomy" id="1068625"/>
    <lineage>
        <taxon>Eukaryota</taxon>
        <taxon>Discoba</taxon>
        <taxon>Euglenozoa</taxon>
        <taxon>Kinetoplastea</taxon>
        <taxon>Metakinetoplastina</taxon>
        <taxon>Trypanosomatida</taxon>
        <taxon>Trypanosomatidae</taxon>
        <taxon>Trypanosoma</taxon>
        <taxon>Nannomonas</taxon>
    </lineage>
</organism>
<gene>
    <name evidence="1" type="ORF">TCIL3000_0_00890</name>
</gene>
<sequence>MQSLSRGCQGGAALLDVSDSKQHCEMREEWDNERRGAEGGVKVFDVTTRVPWLQAGKVAVSQAYFFSLFTMCACSRQCLAWAGHPTMGCLFDIRKGDDRLLGGTCWAFGEAESDGGYFVTRSLEDKSCFSRWYVPAQRVVRSVEPLCFFGGRHESA</sequence>
<proteinExistence type="predicted"/>
<reference evidence="1 2" key="2">
    <citation type="journal article" date="2012" name="Proc. Natl. Acad. Sci. U.S.A.">
        <title>Antigenic diversity is generated by distinct evolutionary mechanisms in African trypanosome species.</title>
        <authorList>
            <person name="Jackson A.P."/>
            <person name="Berry A."/>
            <person name="Aslett M."/>
            <person name="Allison H.C."/>
            <person name="Burton P."/>
            <person name="Vavrova-Anderson J."/>
            <person name="Brown R."/>
            <person name="Browne H."/>
            <person name="Corton N."/>
            <person name="Hauser H."/>
            <person name="Gamble J."/>
            <person name="Gilderthorp R."/>
            <person name="Marcello L."/>
            <person name="McQuillan J."/>
            <person name="Otto T.D."/>
            <person name="Quail M.A."/>
            <person name="Sanders M.J."/>
            <person name="van Tonder A."/>
            <person name="Ginger M.L."/>
            <person name="Field M.C."/>
            <person name="Barry J.D."/>
            <person name="Hertz-Fowler C."/>
            <person name="Berriman M."/>
        </authorList>
    </citation>
    <scope>NUCLEOTIDE SEQUENCE [LARGE SCALE GENOMIC DNA]</scope>
    <source>
        <strain evidence="1 2">IL3000</strain>
    </source>
</reference>
<accession>F9WEU1</accession>
<reference evidence="2" key="1">
    <citation type="submission" date="2011-07" db="EMBL/GenBank/DDBJ databases">
        <title>Divergent evolution of antigenic variation in African trypanosomes.</title>
        <authorList>
            <person name="Jackson A.P."/>
            <person name="Berry A."/>
            <person name="Allison H.C."/>
            <person name="Burton P."/>
            <person name="Anderson J."/>
            <person name="Aslett M."/>
            <person name="Brown R."/>
            <person name="Corton N."/>
            <person name="Harris D."/>
            <person name="Hauser H."/>
            <person name="Gamble J."/>
            <person name="Gilderthorp R."/>
            <person name="McQuillan J."/>
            <person name="Quail M.A."/>
            <person name="Sanders M."/>
            <person name="Van Tonder A."/>
            <person name="Ginger M.L."/>
            <person name="Donelson J.E."/>
            <person name="Field M.C."/>
            <person name="Barry J.D."/>
            <person name="Berriman M."/>
            <person name="Hertz-Fowler C."/>
        </authorList>
    </citation>
    <scope>NUCLEOTIDE SEQUENCE [LARGE SCALE GENOMIC DNA]</scope>
    <source>
        <strain evidence="2">IL3000</strain>
    </source>
</reference>
<dbReference type="EMBL" id="CAEQ01002062">
    <property type="protein sequence ID" value="CCD15807.1"/>
    <property type="molecule type" value="Genomic_DNA"/>
</dbReference>
<dbReference type="Proteomes" id="UP000000702">
    <property type="component" value="Unassembled WGS sequence"/>
</dbReference>
<evidence type="ECO:0000313" key="2">
    <source>
        <dbReference type="Proteomes" id="UP000000702"/>
    </source>
</evidence>
<name>F9WEU1_TRYCI</name>
<evidence type="ECO:0000313" key="1">
    <source>
        <dbReference type="EMBL" id="CCD15807.1"/>
    </source>
</evidence>
<keyword evidence="2" id="KW-1185">Reference proteome</keyword>
<dbReference type="VEuPathDB" id="TriTrypDB:TcIL3000_0_00890"/>